<keyword evidence="2 4" id="KW-0863">Zinc-finger</keyword>
<dbReference type="Pfam" id="PF11901">
    <property type="entry name" value="DM9"/>
    <property type="match status" value="1"/>
</dbReference>
<evidence type="ECO:0000259" key="6">
    <source>
        <dbReference type="PROSITE" id="PS50089"/>
    </source>
</evidence>
<dbReference type="STRING" id="114155.A0A4V2K9V2"/>
<dbReference type="InterPro" id="IPR006616">
    <property type="entry name" value="DM9_repeat"/>
</dbReference>
<protein>
    <recommendedName>
        <fullName evidence="6">RING-type domain-containing protein</fullName>
    </recommendedName>
</protein>
<name>A0A4V2K9V2_9APHY</name>
<evidence type="ECO:0000313" key="8">
    <source>
        <dbReference type="Proteomes" id="UP000292082"/>
    </source>
</evidence>
<dbReference type="PROSITE" id="PS50089">
    <property type="entry name" value="ZF_RING_2"/>
    <property type="match status" value="1"/>
</dbReference>
<evidence type="ECO:0000256" key="4">
    <source>
        <dbReference type="PROSITE-ProRule" id="PRU00175"/>
    </source>
</evidence>
<dbReference type="InterPro" id="IPR001841">
    <property type="entry name" value="Znf_RING"/>
</dbReference>
<dbReference type="Pfam" id="PF13639">
    <property type="entry name" value="zf-RING_2"/>
    <property type="match status" value="1"/>
</dbReference>
<dbReference type="Proteomes" id="UP000292082">
    <property type="component" value="Unassembled WGS sequence"/>
</dbReference>
<evidence type="ECO:0000256" key="1">
    <source>
        <dbReference type="ARBA" id="ARBA00022723"/>
    </source>
</evidence>
<keyword evidence="3" id="KW-0862">Zinc</keyword>
<dbReference type="SMART" id="SM00184">
    <property type="entry name" value="RING"/>
    <property type="match status" value="1"/>
</dbReference>
<feature type="region of interest" description="Disordered" evidence="5">
    <location>
        <begin position="59"/>
        <end position="91"/>
    </location>
</feature>
<accession>A0A4V2K9V2</accession>
<gene>
    <name evidence="7" type="ORF">BD310DRAFT_863844</name>
</gene>
<proteinExistence type="predicted"/>
<reference evidence="7 8" key="1">
    <citation type="submission" date="2019-01" db="EMBL/GenBank/DDBJ databases">
        <title>Draft genome sequences of three monokaryotic isolates of the white-rot basidiomycete fungus Dichomitus squalens.</title>
        <authorList>
            <consortium name="DOE Joint Genome Institute"/>
            <person name="Lopez S.C."/>
            <person name="Andreopoulos B."/>
            <person name="Pangilinan J."/>
            <person name="Lipzen A."/>
            <person name="Riley R."/>
            <person name="Ahrendt S."/>
            <person name="Ng V."/>
            <person name="Barry K."/>
            <person name="Daum C."/>
            <person name="Grigoriev I.V."/>
            <person name="Hilden K.S."/>
            <person name="Makela M.R."/>
            <person name="de Vries R.P."/>
        </authorList>
    </citation>
    <scope>NUCLEOTIDE SEQUENCE [LARGE SCALE GENOMIC DNA]</scope>
    <source>
        <strain evidence="7 8">CBS 464.89</strain>
    </source>
</reference>
<keyword evidence="8" id="KW-1185">Reference proteome</keyword>
<feature type="compositionally biased region" description="Acidic residues" evidence="5">
    <location>
        <begin position="63"/>
        <end position="83"/>
    </location>
</feature>
<dbReference type="Gene3D" id="3.30.40.10">
    <property type="entry name" value="Zinc/RING finger domain, C3HC4 (zinc finger)"/>
    <property type="match status" value="1"/>
</dbReference>
<evidence type="ECO:0000313" key="7">
    <source>
        <dbReference type="EMBL" id="TBU65308.1"/>
    </source>
</evidence>
<dbReference type="AlphaFoldDB" id="A0A4V2K9V2"/>
<evidence type="ECO:0000256" key="3">
    <source>
        <dbReference type="ARBA" id="ARBA00022833"/>
    </source>
</evidence>
<dbReference type="PANTHER" id="PTHR31649">
    <property type="entry name" value="AGAP009604-PA"/>
    <property type="match status" value="1"/>
</dbReference>
<evidence type="ECO:0000256" key="5">
    <source>
        <dbReference type="SAM" id="MobiDB-lite"/>
    </source>
</evidence>
<dbReference type="PANTHER" id="PTHR31649:SF1">
    <property type="entry name" value="FARNESOIC ACID O-METHYL TRANSFERASE DOMAIN-CONTAINING PROTEIN"/>
    <property type="match status" value="1"/>
</dbReference>
<keyword evidence="1" id="KW-0479">Metal-binding</keyword>
<feature type="domain" description="RING-type" evidence="6">
    <location>
        <begin position="6"/>
        <end position="47"/>
    </location>
</feature>
<dbReference type="SUPFAM" id="SSF57850">
    <property type="entry name" value="RING/U-box"/>
    <property type="match status" value="1"/>
</dbReference>
<dbReference type="GO" id="GO:0008270">
    <property type="term" value="F:zinc ion binding"/>
    <property type="evidence" value="ECO:0007669"/>
    <property type="project" value="UniProtKB-KW"/>
</dbReference>
<dbReference type="InterPro" id="IPR017907">
    <property type="entry name" value="Znf_RING_CS"/>
</dbReference>
<sequence length="285" mass="31576">MPSLICRICLETLHEKTMVTTKCGHIFCSACASVVFKRGRAPCPVCRKPHTHGQLIRLFPEWESSEDEDDGKDDSEDEYEYDNDGAPIHSDTRVDHAPVPIHPAITHPEPVPVPVHPVITHPEPAPVQYVPDVYVPLGDHSEFPWRLAGEVPAWDGDGTPLYLGTTLFNGGWHPCKIMPYNSIKARVSYGGKEYENIGICHLLPFNAATMEWVPTSCGLLPYGRRAIEGGYEEIGGEMFYHALAVVAGVKVPGKAGPHLTCGASVPYANKEYIVPRYFILCWRDC</sequence>
<dbReference type="InterPro" id="IPR013083">
    <property type="entry name" value="Znf_RING/FYVE/PHD"/>
</dbReference>
<evidence type="ECO:0000256" key="2">
    <source>
        <dbReference type="ARBA" id="ARBA00022771"/>
    </source>
</evidence>
<dbReference type="EMBL" id="ML145084">
    <property type="protein sequence ID" value="TBU65308.1"/>
    <property type="molecule type" value="Genomic_DNA"/>
</dbReference>
<organism evidence="7 8">
    <name type="scientific">Dichomitus squalens</name>
    <dbReference type="NCBI Taxonomy" id="114155"/>
    <lineage>
        <taxon>Eukaryota</taxon>
        <taxon>Fungi</taxon>
        <taxon>Dikarya</taxon>
        <taxon>Basidiomycota</taxon>
        <taxon>Agaricomycotina</taxon>
        <taxon>Agaricomycetes</taxon>
        <taxon>Polyporales</taxon>
        <taxon>Polyporaceae</taxon>
        <taxon>Dichomitus</taxon>
    </lineage>
</organism>
<dbReference type="PROSITE" id="PS00518">
    <property type="entry name" value="ZF_RING_1"/>
    <property type="match status" value="1"/>
</dbReference>